<accession>A0ABV7BU59</accession>
<dbReference type="Proteomes" id="UP001595420">
    <property type="component" value="Unassembled WGS sequence"/>
</dbReference>
<comment type="caution">
    <text evidence="1">The sequence shown here is derived from an EMBL/GenBank/DDBJ whole genome shotgun (WGS) entry which is preliminary data.</text>
</comment>
<keyword evidence="1" id="KW-0378">Hydrolase</keyword>
<gene>
    <name evidence="1" type="ORF">ACFOD3_07635</name>
</gene>
<name>A0ABV7BU59_9PROT</name>
<dbReference type="CDD" id="cd00586">
    <property type="entry name" value="4HBT"/>
    <property type="match status" value="1"/>
</dbReference>
<organism evidence="1 2">
    <name type="scientific">Falsiroseomonas tokyonensis</name>
    <dbReference type="NCBI Taxonomy" id="430521"/>
    <lineage>
        <taxon>Bacteria</taxon>
        <taxon>Pseudomonadati</taxon>
        <taxon>Pseudomonadota</taxon>
        <taxon>Alphaproteobacteria</taxon>
        <taxon>Acetobacterales</taxon>
        <taxon>Roseomonadaceae</taxon>
        <taxon>Falsiroseomonas</taxon>
    </lineage>
</organism>
<dbReference type="EMBL" id="JBHRSB010000002">
    <property type="protein sequence ID" value="MFC2999759.1"/>
    <property type="molecule type" value="Genomic_DNA"/>
</dbReference>
<dbReference type="EC" id="3.1.2.-" evidence="1"/>
<dbReference type="RefSeq" id="WP_216835846.1">
    <property type="nucleotide sequence ID" value="NZ_JAFNJS010000002.1"/>
</dbReference>
<sequence>MTRPIPLPFENLPARAFHASARIRFGDCDPAGIVFFASWFALANAAVEDFFRDALDVDFHALHAARRIGTGFAHAEADFFAPGLMGDQVLLTPLITRIGGASYAFTMHVHRGSAELLRLQLVTATTHLDERRAVPIPADLRAALTSYQERCADAR</sequence>
<reference evidence="2" key="1">
    <citation type="journal article" date="2019" name="Int. J. Syst. Evol. Microbiol.">
        <title>The Global Catalogue of Microorganisms (GCM) 10K type strain sequencing project: providing services to taxonomists for standard genome sequencing and annotation.</title>
        <authorList>
            <consortium name="The Broad Institute Genomics Platform"/>
            <consortium name="The Broad Institute Genome Sequencing Center for Infectious Disease"/>
            <person name="Wu L."/>
            <person name="Ma J."/>
        </authorList>
    </citation>
    <scope>NUCLEOTIDE SEQUENCE [LARGE SCALE GENOMIC DNA]</scope>
    <source>
        <strain evidence="2">CGMCC 1.16855</strain>
    </source>
</reference>
<keyword evidence="2" id="KW-1185">Reference proteome</keyword>
<proteinExistence type="predicted"/>
<dbReference type="Pfam" id="PF13279">
    <property type="entry name" value="4HBT_2"/>
    <property type="match status" value="1"/>
</dbReference>
<evidence type="ECO:0000313" key="1">
    <source>
        <dbReference type="EMBL" id="MFC2999759.1"/>
    </source>
</evidence>
<protein>
    <submittedName>
        <fullName evidence="1">Acyl-CoA thioesterase</fullName>
        <ecNumber evidence="1">3.1.2.-</ecNumber>
    </submittedName>
</protein>
<evidence type="ECO:0000313" key="2">
    <source>
        <dbReference type="Proteomes" id="UP001595420"/>
    </source>
</evidence>
<dbReference type="GO" id="GO:0016787">
    <property type="term" value="F:hydrolase activity"/>
    <property type="evidence" value="ECO:0007669"/>
    <property type="project" value="UniProtKB-KW"/>
</dbReference>